<dbReference type="EMBL" id="GBXM01066020">
    <property type="protein sequence ID" value="JAH42557.1"/>
    <property type="molecule type" value="Transcribed_RNA"/>
</dbReference>
<evidence type="ECO:0000313" key="1">
    <source>
        <dbReference type="EMBL" id="JAH42557.1"/>
    </source>
</evidence>
<proteinExistence type="predicted"/>
<sequence>MSKGLLYLPVKFKKNFFHDAAVDQAKQLDSAVALES</sequence>
<organism evidence="1">
    <name type="scientific">Anguilla anguilla</name>
    <name type="common">European freshwater eel</name>
    <name type="synonym">Muraena anguilla</name>
    <dbReference type="NCBI Taxonomy" id="7936"/>
    <lineage>
        <taxon>Eukaryota</taxon>
        <taxon>Metazoa</taxon>
        <taxon>Chordata</taxon>
        <taxon>Craniata</taxon>
        <taxon>Vertebrata</taxon>
        <taxon>Euteleostomi</taxon>
        <taxon>Actinopterygii</taxon>
        <taxon>Neopterygii</taxon>
        <taxon>Teleostei</taxon>
        <taxon>Anguilliformes</taxon>
        <taxon>Anguillidae</taxon>
        <taxon>Anguilla</taxon>
    </lineage>
</organism>
<accession>A0A0E9SMU5</accession>
<reference evidence="1" key="1">
    <citation type="submission" date="2014-11" db="EMBL/GenBank/DDBJ databases">
        <authorList>
            <person name="Amaro Gonzalez C."/>
        </authorList>
    </citation>
    <scope>NUCLEOTIDE SEQUENCE</scope>
</reference>
<name>A0A0E9SMU5_ANGAN</name>
<protein>
    <submittedName>
        <fullName evidence="1">Uncharacterized protein</fullName>
    </submittedName>
</protein>
<reference evidence="1" key="2">
    <citation type="journal article" date="2015" name="Fish Shellfish Immunol.">
        <title>Early steps in the European eel (Anguilla anguilla)-Vibrio vulnificus interaction in the gills: Role of the RtxA13 toxin.</title>
        <authorList>
            <person name="Callol A."/>
            <person name="Pajuelo D."/>
            <person name="Ebbesson L."/>
            <person name="Teles M."/>
            <person name="MacKenzie S."/>
            <person name="Amaro C."/>
        </authorList>
    </citation>
    <scope>NUCLEOTIDE SEQUENCE</scope>
</reference>
<dbReference type="AlphaFoldDB" id="A0A0E9SMU5"/>